<keyword evidence="1" id="KW-0472">Membrane</keyword>
<organism evidence="2 3">
    <name type="scientific">Ceratodon purpureus</name>
    <name type="common">Fire moss</name>
    <name type="synonym">Dicranum purpureum</name>
    <dbReference type="NCBI Taxonomy" id="3225"/>
    <lineage>
        <taxon>Eukaryota</taxon>
        <taxon>Viridiplantae</taxon>
        <taxon>Streptophyta</taxon>
        <taxon>Embryophyta</taxon>
        <taxon>Bryophyta</taxon>
        <taxon>Bryophytina</taxon>
        <taxon>Bryopsida</taxon>
        <taxon>Dicranidae</taxon>
        <taxon>Pseudoditrichales</taxon>
        <taxon>Ditrichaceae</taxon>
        <taxon>Ceratodon</taxon>
    </lineage>
</organism>
<gene>
    <name evidence="2" type="ORF">KC19_11G115300</name>
</gene>
<keyword evidence="3" id="KW-1185">Reference proteome</keyword>
<comment type="caution">
    <text evidence="2">The sequence shown here is derived from an EMBL/GenBank/DDBJ whole genome shotgun (WGS) entry which is preliminary data.</text>
</comment>
<dbReference type="AlphaFoldDB" id="A0A8T0GHM2"/>
<name>A0A8T0GHM2_CERPU</name>
<evidence type="ECO:0000256" key="1">
    <source>
        <dbReference type="SAM" id="Phobius"/>
    </source>
</evidence>
<sequence>MRVDRCAVAGGDVVICLLVVLVVVDFVIDSQSRWHCCAFAVIVREPQSRVLLLDLARLGFGVWYPSTCGFDHKRYSGVEKDQAVTSGPGA</sequence>
<dbReference type="EMBL" id="CM026432">
    <property type="protein sequence ID" value="KAG0557268.1"/>
    <property type="molecule type" value="Genomic_DNA"/>
</dbReference>
<dbReference type="Proteomes" id="UP000822688">
    <property type="component" value="Chromosome 11"/>
</dbReference>
<evidence type="ECO:0000313" key="2">
    <source>
        <dbReference type="EMBL" id="KAG0557268.1"/>
    </source>
</evidence>
<keyword evidence="1" id="KW-1133">Transmembrane helix</keyword>
<keyword evidence="1" id="KW-0812">Transmembrane</keyword>
<protein>
    <submittedName>
        <fullName evidence="2">Uncharacterized protein</fullName>
    </submittedName>
</protein>
<feature type="transmembrane region" description="Helical" evidence="1">
    <location>
        <begin position="7"/>
        <end position="28"/>
    </location>
</feature>
<evidence type="ECO:0000313" key="3">
    <source>
        <dbReference type="Proteomes" id="UP000822688"/>
    </source>
</evidence>
<proteinExistence type="predicted"/>
<accession>A0A8T0GHM2</accession>
<reference evidence="2 3" key="1">
    <citation type="submission" date="2020-06" db="EMBL/GenBank/DDBJ databases">
        <title>WGS assembly of Ceratodon purpureus strain R40.</title>
        <authorList>
            <person name="Carey S.B."/>
            <person name="Jenkins J."/>
            <person name="Shu S."/>
            <person name="Lovell J.T."/>
            <person name="Sreedasyam A."/>
            <person name="Maumus F."/>
            <person name="Tiley G.P."/>
            <person name="Fernandez-Pozo N."/>
            <person name="Barry K."/>
            <person name="Chen C."/>
            <person name="Wang M."/>
            <person name="Lipzen A."/>
            <person name="Daum C."/>
            <person name="Saski C.A."/>
            <person name="Payton A.C."/>
            <person name="Mcbreen J.C."/>
            <person name="Conrad R.E."/>
            <person name="Kollar L.M."/>
            <person name="Olsson S."/>
            <person name="Huttunen S."/>
            <person name="Landis J.B."/>
            <person name="Wickett N.J."/>
            <person name="Johnson M.G."/>
            <person name="Rensing S.A."/>
            <person name="Grimwood J."/>
            <person name="Schmutz J."/>
            <person name="Mcdaniel S.F."/>
        </authorList>
    </citation>
    <scope>NUCLEOTIDE SEQUENCE [LARGE SCALE GENOMIC DNA]</scope>
    <source>
        <strain evidence="2 3">R40</strain>
    </source>
</reference>